<evidence type="ECO:0000256" key="1">
    <source>
        <dbReference type="ARBA" id="ARBA00004141"/>
    </source>
</evidence>
<feature type="non-terminal residue" evidence="7">
    <location>
        <position position="1"/>
    </location>
</feature>
<feature type="transmembrane region" description="Helical" evidence="5">
    <location>
        <begin position="106"/>
        <end position="124"/>
    </location>
</feature>
<feature type="transmembrane region" description="Helical" evidence="5">
    <location>
        <begin position="26"/>
        <end position="44"/>
    </location>
</feature>
<dbReference type="AlphaFoldDB" id="A0AAD8ABZ9"/>
<dbReference type="PANTHER" id="PTHR48021:SF7">
    <property type="entry name" value="RH09188P"/>
    <property type="match status" value="1"/>
</dbReference>
<evidence type="ECO:0000256" key="2">
    <source>
        <dbReference type="ARBA" id="ARBA00022692"/>
    </source>
</evidence>
<sequence>STYTGATSLGCLTSGMSMNLVGRRSTVLIALFSMSTGWVLIAFTNSYPLMLIGRAVDGFGRGLSFHLEETADPRLRGSLSACILLAYSVGIMIVSVLGTWLNWRVAAGSCALISLLNLLGYCFLPESPVWLVRNNRIHKARVVFKWLWNGNHHQ</sequence>
<evidence type="ECO:0000259" key="6">
    <source>
        <dbReference type="PROSITE" id="PS50850"/>
    </source>
</evidence>
<comment type="subcellular location">
    <subcellularLocation>
        <location evidence="1">Membrane</location>
        <topology evidence="1">Multi-pass membrane protein</topology>
    </subcellularLocation>
</comment>
<dbReference type="PROSITE" id="PS50850">
    <property type="entry name" value="MFS"/>
    <property type="match status" value="1"/>
</dbReference>
<keyword evidence="8" id="KW-1185">Reference proteome</keyword>
<proteinExistence type="predicted"/>
<dbReference type="InterPro" id="IPR005828">
    <property type="entry name" value="MFS_sugar_transport-like"/>
</dbReference>
<dbReference type="Pfam" id="PF00083">
    <property type="entry name" value="Sugar_tr"/>
    <property type="match status" value="1"/>
</dbReference>
<feature type="non-terminal residue" evidence="7">
    <location>
        <position position="154"/>
    </location>
</feature>
<dbReference type="InterPro" id="IPR036259">
    <property type="entry name" value="MFS_trans_sf"/>
</dbReference>
<evidence type="ECO:0000313" key="7">
    <source>
        <dbReference type="EMBL" id="KAJ9595148.1"/>
    </source>
</evidence>
<feature type="transmembrane region" description="Helical" evidence="5">
    <location>
        <begin position="79"/>
        <end position="100"/>
    </location>
</feature>
<dbReference type="PANTHER" id="PTHR48021">
    <property type="match status" value="1"/>
</dbReference>
<dbReference type="GO" id="GO:0016020">
    <property type="term" value="C:membrane"/>
    <property type="evidence" value="ECO:0007669"/>
    <property type="project" value="UniProtKB-SubCell"/>
</dbReference>
<keyword evidence="3 5" id="KW-1133">Transmembrane helix</keyword>
<organism evidence="7 8">
    <name type="scientific">Diploptera punctata</name>
    <name type="common">Pacific beetle cockroach</name>
    <dbReference type="NCBI Taxonomy" id="6984"/>
    <lineage>
        <taxon>Eukaryota</taxon>
        <taxon>Metazoa</taxon>
        <taxon>Ecdysozoa</taxon>
        <taxon>Arthropoda</taxon>
        <taxon>Hexapoda</taxon>
        <taxon>Insecta</taxon>
        <taxon>Pterygota</taxon>
        <taxon>Neoptera</taxon>
        <taxon>Polyneoptera</taxon>
        <taxon>Dictyoptera</taxon>
        <taxon>Blattodea</taxon>
        <taxon>Blaberoidea</taxon>
        <taxon>Blaberidae</taxon>
        <taxon>Diplopterinae</taxon>
        <taxon>Diploptera</taxon>
    </lineage>
</organism>
<dbReference type="EMBL" id="JASPKZ010002688">
    <property type="protein sequence ID" value="KAJ9595148.1"/>
    <property type="molecule type" value="Genomic_DNA"/>
</dbReference>
<protein>
    <recommendedName>
        <fullName evidence="6">Major facilitator superfamily (MFS) profile domain-containing protein</fullName>
    </recommendedName>
</protein>
<evidence type="ECO:0000313" key="8">
    <source>
        <dbReference type="Proteomes" id="UP001233999"/>
    </source>
</evidence>
<evidence type="ECO:0000256" key="3">
    <source>
        <dbReference type="ARBA" id="ARBA00022989"/>
    </source>
</evidence>
<gene>
    <name evidence="7" type="ORF">L9F63_013556</name>
</gene>
<reference evidence="7" key="1">
    <citation type="journal article" date="2023" name="IScience">
        <title>Live-bearing cockroach genome reveals convergent evolutionary mechanisms linked to viviparity in insects and beyond.</title>
        <authorList>
            <person name="Fouks B."/>
            <person name="Harrison M.C."/>
            <person name="Mikhailova A.A."/>
            <person name="Marchal E."/>
            <person name="English S."/>
            <person name="Carruthers M."/>
            <person name="Jennings E.C."/>
            <person name="Chiamaka E.L."/>
            <person name="Frigard R.A."/>
            <person name="Pippel M."/>
            <person name="Attardo G.M."/>
            <person name="Benoit J.B."/>
            <person name="Bornberg-Bauer E."/>
            <person name="Tobe S.S."/>
        </authorList>
    </citation>
    <scope>NUCLEOTIDE SEQUENCE</scope>
    <source>
        <strain evidence="7">Stay&amp;Tobe</strain>
    </source>
</reference>
<reference evidence="7" key="2">
    <citation type="submission" date="2023-05" db="EMBL/GenBank/DDBJ databases">
        <authorList>
            <person name="Fouks B."/>
        </authorList>
    </citation>
    <scope>NUCLEOTIDE SEQUENCE</scope>
    <source>
        <strain evidence="7">Stay&amp;Tobe</strain>
        <tissue evidence="7">Testes</tissue>
    </source>
</reference>
<feature type="domain" description="Major facilitator superfamily (MFS) profile" evidence="6">
    <location>
        <begin position="1"/>
        <end position="154"/>
    </location>
</feature>
<keyword evidence="2 5" id="KW-0812">Transmembrane</keyword>
<comment type="caution">
    <text evidence="7">The sequence shown here is derived from an EMBL/GenBank/DDBJ whole genome shotgun (WGS) entry which is preliminary data.</text>
</comment>
<keyword evidence="4 5" id="KW-0472">Membrane</keyword>
<dbReference type="InterPro" id="IPR020846">
    <property type="entry name" value="MFS_dom"/>
</dbReference>
<dbReference type="InterPro" id="IPR050549">
    <property type="entry name" value="MFS_Trehalose_Transporter"/>
</dbReference>
<evidence type="ECO:0000256" key="5">
    <source>
        <dbReference type="SAM" id="Phobius"/>
    </source>
</evidence>
<dbReference type="GO" id="GO:0022857">
    <property type="term" value="F:transmembrane transporter activity"/>
    <property type="evidence" value="ECO:0007669"/>
    <property type="project" value="InterPro"/>
</dbReference>
<dbReference type="SUPFAM" id="SSF103473">
    <property type="entry name" value="MFS general substrate transporter"/>
    <property type="match status" value="1"/>
</dbReference>
<dbReference type="Proteomes" id="UP001233999">
    <property type="component" value="Unassembled WGS sequence"/>
</dbReference>
<evidence type="ECO:0000256" key="4">
    <source>
        <dbReference type="ARBA" id="ARBA00023136"/>
    </source>
</evidence>
<dbReference type="Gene3D" id="1.20.1250.20">
    <property type="entry name" value="MFS general substrate transporter like domains"/>
    <property type="match status" value="1"/>
</dbReference>
<name>A0AAD8ABZ9_DIPPU</name>
<accession>A0AAD8ABZ9</accession>